<evidence type="ECO:0000256" key="4">
    <source>
        <dbReference type="ARBA" id="ARBA00022475"/>
    </source>
</evidence>
<evidence type="ECO:0000256" key="8">
    <source>
        <dbReference type="ARBA" id="ARBA00023065"/>
    </source>
</evidence>
<accession>A0A8J5UTF2</accession>
<keyword evidence="8" id="KW-0406">Ion transport</keyword>
<comment type="subcellular location">
    <subcellularLocation>
        <location evidence="1">Cell membrane</location>
        <topology evidence="1">Multi-pass membrane protein</topology>
    </subcellularLocation>
</comment>
<sequence>MSEVLVERFGLAARFGFIHLAATNIAVWARLVIWDSALEWTYFVHLAQRGQDQSSLSLKGFSGSLTRHTRDIFGKFY</sequence>
<keyword evidence="4" id="KW-1003">Cell membrane</keyword>
<evidence type="ECO:0000256" key="7">
    <source>
        <dbReference type="ARBA" id="ARBA00022989"/>
    </source>
</evidence>
<dbReference type="GO" id="GO:0015252">
    <property type="term" value="F:proton channel activity"/>
    <property type="evidence" value="ECO:0007669"/>
    <property type="project" value="InterPro"/>
</dbReference>
<comment type="similarity">
    <text evidence="2">Belongs to the otopetrin family.</text>
</comment>
<evidence type="ECO:0000256" key="6">
    <source>
        <dbReference type="ARBA" id="ARBA00022781"/>
    </source>
</evidence>
<evidence type="ECO:0000313" key="12">
    <source>
        <dbReference type="Proteomes" id="UP000729913"/>
    </source>
</evidence>
<keyword evidence="12" id="KW-1185">Reference proteome</keyword>
<organism evidence="11 12">
    <name type="scientific">Cotesia typhae</name>
    <dbReference type="NCBI Taxonomy" id="2053667"/>
    <lineage>
        <taxon>Eukaryota</taxon>
        <taxon>Metazoa</taxon>
        <taxon>Ecdysozoa</taxon>
        <taxon>Arthropoda</taxon>
        <taxon>Hexapoda</taxon>
        <taxon>Insecta</taxon>
        <taxon>Pterygota</taxon>
        <taxon>Neoptera</taxon>
        <taxon>Endopterygota</taxon>
        <taxon>Hymenoptera</taxon>
        <taxon>Apocrita</taxon>
        <taxon>Ichneumonoidea</taxon>
        <taxon>Braconidae</taxon>
        <taxon>Microgastrinae</taxon>
        <taxon>Cotesia</taxon>
    </lineage>
</organism>
<keyword evidence="5" id="KW-0812">Transmembrane</keyword>
<reference evidence="11" key="2">
    <citation type="submission" date="2021-04" db="EMBL/GenBank/DDBJ databases">
        <title>Genome-wide patterns of bracovirus chromosomal integration into multiple host tissues during parasitism.</title>
        <authorList>
            <person name="Chebbi M.A.C."/>
        </authorList>
    </citation>
    <scope>NUCLEOTIDE SEQUENCE</scope>
    <source>
        <tissue evidence="11">Whole body</tissue>
    </source>
</reference>
<evidence type="ECO:0000256" key="9">
    <source>
        <dbReference type="ARBA" id="ARBA00023136"/>
    </source>
</evidence>
<dbReference type="EMBL" id="JAAOIC020000060">
    <property type="protein sequence ID" value="KAG8035460.1"/>
    <property type="molecule type" value="Genomic_DNA"/>
</dbReference>
<evidence type="ECO:0000256" key="5">
    <source>
        <dbReference type="ARBA" id="ARBA00022692"/>
    </source>
</evidence>
<evidence type="ECO:0000256" key="10">
    <source>
        <dbReference type="ARBA" id="ARBA00023303"/>
    </source>
</evidence>
<dbReference type="AlphaFoldDB" id="A0A8J5UTF2"/>
<protein>
    <submittedName>
        <fullName evidence="11">Uncharacterized protein</fullName>
    </submittedName>
</protein>
<evidence type="ECO:0000256" key="3">
    <source>
        <dbReference type="ARBA" id="ARBA00022448"/>
    </source>
</evidence>
<dbReference type="Pfam" id="PF03189">
    <property type="entry name" value="Otopetrin"/>
    <property type="match status" value="1"/>
</dbReference>
<keyword evidence="3" id="KW-0813">Transport</keyword>
<evidence type="ECO:0000256" key="2">
    <source>
        <dbReference type="ARBA" id="ARBA00006513"/>
    </source>
</evidence>
<dbReference type="InterPro" id="IPR004878">
    <property type="entry name" value="Otopetrin"/>
</dbReference>
<gene>
    <name evidence="11" type="ORF">G9C98_006906</name>
</gene>
<dbReference type="GO" id="GO:0005886">
    <property type="term" value="C:plasma membrane"/>
    <property type="evidence" value="ECO:0007669"/>
    <property type="project" value="UniProtKB-SubCell"/>
</dbReference>
<keyword evidence="9" id="KW-0472">Membrane</keyword>
<dbReference type="OrthoDB" id="7609558at2759"/>
<reference evidence="11" key="1">
    <citation type="submission" date="2020-03" db="EMBL/GenBank/DDBJ databases">
        <authorList>
            <person name="Chebbi M.A."/>
            <person name="Drezen J.M."/>
        </authorList>
    </citation>
    <scope>NUCLEOTIDE SEQUENCE</scope>
    <source>
        <tissue evidence="11">Whole body</tissue>
    </source>
</reference>
<comment type="caution">
    <text evidence="11">The sequence shown here is derived from an EMBL/GenBank/DDBJ whole genome shotgun (WGS) entry which is preliminary data.</text>
</comment>
<proteinExistence type="inferred from homology"/>
<evidence type="ECO:0000256" key="1">
    <source>
        <dbReference type="ARBA" id="ARBA00004651"/>
    </source>
</evidence>
<keyword evidence="10" id="KW-0407">Ion channel</keyword>
<dbReference type="Proteomes" id="UP000729913">
    <property type="component" value="Unassembled WGS sequence"/>
</dbReference>
<name>A0A8J5UTF2_9HYME</name>
<keyword evidence="7" id="KW-1133">Transmembrane helix</keyword>
<evidence type="ECO:0000313" key="11">
    <source>
        <dbReference type="EMBL" id="KAG8035460.1"/>
    </source>
</evidence>
<keyword evidence="6" id="KW-0375">Hydrogen ion transport</keyword>